<comment type="caution">
    <text evidence="3">The sequence shown here is derived from an EMBL/GenBank/DDBJ whole genome shotgun (WGS) entry which is preliminary data.</text>
</comment>
<name>A0ABS9YVE5_9MYCO</name>
<organism evidence="3 4">
    <name type="scientific">Candidatus Mycolicibacterium alkanivorans</name>
    <dbReference type="NCBI Taxonomy" id="2954114"/>
    <lineage>
        <taxon>Bacteria</taxon>
        <taxon>Bacillati</taxon>
        <taxon>Actinomycetota</taxon>
        <taxon>Actinomycetes</taxon>
        <taxon>Mycobacteriales</taxon>
        <taxon>Mycobacteriaceae</taxon>
        <taxon>Mycolicibacterium</taxon>
    </lineage>
</organism>
<feature type="compositionally biased region" description="Basic and acidic residues" evidence="1">
    <location>
        <begin position="104"/>
        <end position="114"/>
    </location>
</feature>
<dbReference type="Proteomes" id="UP001139068">
    <property type="component" value="Unassembled WGS sequence"/>
</dbReference>
<evidence type="ECO:0000313" key="4">
    <source>
        <dbReference type="Proteomes" id="UP001139068"/>
    </source>
</evidence>
<dbReference type="EMBL" id="JAIVFL010000001">
    <property type="protein sequence ID" value="MCI4674842.1"/>
    <property type="molecule type" value="Genomic_DNA"/>
</dbReference>
<evidence type="ECO:0000256" key="1">
    <source>
        <dbReference type="SAM" id="MobiDB-lite"/>
    </source>
</evidence>
<feature type="region of interest" description="Disordered" evidence="1">
    <location>
        <begin position="84"/>
        <end position="114"/>
    </location>
</feature>
<keyword evidence="2" id="KW-1133">Transmembrane helix</keyword>
<sequence length="219" mass="22810">MTRKPNVAGLAAPAPKEAKPRLLQDGRDMFWSLAPLVVACVVLAGLVGMCSFRPSGPSDGAVPSYDAAAALKADADALGIPIRPPRLPDGWHANSGARGGIDAGRSDPKTGQREKAVTSKVGYIAPSKMFVSLTQSNADEDALVSSIHHSMVPTGAQDVDGVKWVVYEGGEDAEPVWTTRLDSSRGPAQLAITGAGSNEDFRTLAGATQTQQPIVPGRQ</sequence>
<gene>
    <name evidence="3" type="ORF">K9U37_07970</name>
</gene>
<keyword evidence="2" id="KW-0472">Membrane</keyword>
<keyword evidence="2" id="KW-0812">Transmembrane</keyword>
<dbReference type="InterPro" id="IPR025339">
    <property type="entry name" value="DUF4245"/>
</dbReference>
<dbReference type="RefSeq" id="WP_243071229.1">
    <property type="nucleotide sequence ID" value="NZ_JAIVFL010000001.1"/>
</dbReference>
<dbReference type="Pfam" id="PF14030">
    <property type="entry name" value="DUF4245"/>
    <property type="match status" value="1"/>
</dbReference>
<reference evidence="3" key="1">
    <citation type="journal article" date="2022" name="ISME J.">
        <title>Identification of active gaseous-alkane degraders at natural gas seeps.</title>
        <authorList>
            <person name="Farhan Ul Haque M."/>
            <person name="Hernandez M."/>
            <person name="Crombie A.T."/>
            <person name="Murrell J.C."/>
        </authorList>
    </citation>
    <scope>NUCLEOTIDE SEQUENCE</scope>
    <source>
        <strain evidence="3">ANDR5</strain>
    </source>
</reference>
<protein>
    <submittedName>
        <fullName evidence="3">DUF4245 domain-containing protein</fullName>
    </submittedName>
</protein>
<evidence type="ECO:0000313" key="3">
    <source>
        <dbReference type="EMBL" id="MCI4674842.1"/>
    </source>
</evidence>
<accession>A0ABS9YVE5</accession>
<proteinExistence type="predicted"/>
<evidence type="ECO:0000256" key="2">
    <source>
        <dbReference type="SAM" id="Phobius"/>
    </source>
</evidence>
<feature type="transmembrane region" description="Helical" evidence="2">
    <location>
        <begin position="29"/>
        <end position="49"/>
    </location>
</feature>
<keyword evidence="4" id="KW-1185">Reference proteome</keyword>